<evidence type="ECO:0000256" key="1">
    <source>
        <dbReference type="ARBA" id="ARBA00010688"/>
    </source>
</evidence>
<dbReference type="PANTHER" id="PTHR43085:SF1">
    <property type="entry name" value="PSEUDOURIDINE KINASE-RELATED"/>
    <property type="match status" value="1"/>
</dbReference>
<dbReference type="Pfam" id="PF00294">
    <property type="entry name" value="PfkB"/>
    <property type="match status" value="1"/>
</dbReference>
<evidence type="ECO:0000256" key="2">
    <source>
        <dbReference type="ARBA" id="ARBA00022679"/>
    </source>
</evidence>
<keyword evidence="5" id="KW-0067">ATP-binding</keyword>
<organism evidence="7 8">
    <name type="scientific">Rheinheimera marina</name>
    <dbReference type="NCBI Taxonomy" id="1774958"/>
    <lineage>
        <taxon>Bacteria</taxon>
        <taxon>Pseudomonadati</taxon>
        <taxon>Pseudomonadota</taxon>
        <taxon>Gammaproteobacteria</taxon>
        <taxon>Chromatiales</taxon>
        <taxon>Chromatiaceae</taxon>
        <taxon>Rheinheimera</taxon>
    </lineage>
</organism>
<dbReference type="InterPro" id="IPR050306">
    <property type="entry name" value="PfkB_Carbo_kinase"/>
</dbReference>
<name>A0ABV9JL45_9GAMM</name>
<evidence type="ECO:0000313" key="7">
    <source>
        <dbReference type="EMBL" id="MFC4654940.1"/>
    </source>
</evidence>
<reference evidence="8" key="1">
    <citation type="journal article" date="2019" name="Int. J. Syst. Evol. Microbiol.">
        <title>The Global Catalogue of Microorganisms (GCM) 10K type strain sequencing project: providing services to taxonomists for standard genome sequencing and annotation.</title>
        <authorList>
            <consortium name="The Broad Institute Genomics Platform"/>
            <consortium name="The Broad Institute Genome Sequencing Center for Infectious Disease"/>
            <person name="Wu L."/>
            <person name="Ma J."/>
        </authorList>
    </citation>
    <scope>NUCLEOTIDE SEQUENCE [LARGE SCALE GENOMIC DNA]</scope>
    <source>
        <strain evidence="8">DT28</strain>
    </source>
</reference>
<evidence type="ECO:0000259" key="6">
    <source>
        <dbReference type="Pfam" id="PF00294"/>
    </source>
</evidence>
<dbReference type="RefSeq" id="WP_377333129.1">
    <property type="nucleotide sequence ID" value="NZ_JBHSGB010000006.1"/>
</dbReference>
<dbReference type="InterPro" id="IPR011611">
    <property type="entry name" value="PfkB_dom"/>
</dbReference>
<dbReference type="EC" id="2.7.1.-" evidence="7"/>
<sequence>MPTVPVCCFGEVLIDFLQDPGQPDVFRRYAGGAPANVAVAVARLGGDSHFMGMLGQDLFGEFLHQQLLHYGVDCQQVRFTSEAKTALAFVALDQQGDRSFSFYRPPAADLLYQAEHCPQQFWKQPGILHLCSNSLTTAAIADTSFSLIAAARQNGWLISVDANLRHNLWASGQADRALVRQLVQQADLIKLGDDELRYLADEQSDQDWIEQLLAGQARWLLVTAGAAEVKSYSRAGHFTLQVAPVQVKDTTAAGDAFVGAWLFQLAEAIEQGQTFDNALQSLSWQQQLVQGAIRAGSLTCMAFGAFAALPDRQAWLNAQHG</sequence>
<dbReference type="Proteomes" id="UP001595962">
    <property type="component" value="Unassembled WGS sequence"/>
</dbReference>
<evidence type="ECO:0000256" key="3">
    <source>
        <dbReference type="ARBA" id="ARBA00022741"/>
    </source>
</evidence>
<keyword evidence="4 7" id="KW-0418">Kinase</keyword>
<dbReference type="GO" id="GO:0016301">
    <property type="term" value="F:kinase activity"/>
    <property type="evidence" value="ECO:0007669"/>
    <property type="project" value="UniProtKB-KW"/>
</dbReference>
<proteinExistence type="inferred from homology"/>
<comment type="caution">
    <text evidence="7">The sequence shown here is derived from an EMBL/GenBank/DDBJ whole genome shotgun (WGS) entry which is preliminary data.</text>
</comment>
<dbReference type="PANTHER" id="PTHR43085">
    <property type="entry name" value="HEXOKINASE FAMILY MEMBER"/>
    <property type="match status" value="1"/>
</dbReference>
<dbReference type="CDD" id="cd01167">
    <property type="entry name" value="bac_FRK"/>
    <property type="match status" value="1"/>
</dbReference>
<gene>
    <name evidence="7" type="ORF">ACFO3I_07940</name>
</gene>
<comment type="similarity">
    <text evidence="1">Belongs to the carbohydrate kinase PfkB family.</text>
</comment>
<dbReference type="PROSITE" id="PS00583">
    <property type="entry name" value="PFKB_KINASES_1"/>
    <property type="match status" value="1"/>
</dbReference>
<keyword evidence="8" id="KW-1185">Reference proteome</keyword>
<dbReference type="SUPFAM" id="SSF53613">
    <property type="entry name" value="Ribokinase-like"/>
    <property type="match status" value="1"/>
</dbReference>
<dbReference type="InterPro" id="IPR029056">
    <property type="entry name" value="Ribokinase-like"/>
</dbReference>
<evidence type="ECO:0000313" key="8">
    <source>
        <dbReference type="Proteomes" id="UP001595962"/>
    </source>
</evidence>
<protein>
    <submittedName>
        <fullName evidence="7">Carbohydrate kinase</fullName>
        <ecNumber evidence="7">2.7.1.-</ecNumber>
    </submittedName>
</protein>
<accession>A0ABV9JL45</accession>
<dbReference type="Gene3D" id="3.40.1190.20">
    <property type="match status" value="1"/>
</dbReference>
<keyword evidence="2 7" id="KW-0808">Transferase</keyword>
<feature type="domain" description="Carbohydrate kinase PfkB" evidence="6">
    <location>
        <begin position="6"/>
        <end position="280"/>
    </location>
</feature>
<keyword evidence="3" id="KW-0547">Nucleotide-binding</keyword>
<evidence type="ECO:0000256" key="4">
    <source>
        <dbReference type="ARBA" id="ARBA00022777"/>
    </source>
</evidence>
<dbReference type="InterPro" id="IPR002173">
    <property type="entry name" value="Carboh/pur_kinase_PfkB_CS"/>
</dbReference>
<evidence type="ECO:0000256" key="5">
    <source>
        <dbReference type="ARBA" id="ARBA00022840"/>
    </source>
</evidence>
<dbReference type="EMBL" id="JBHSGB010000006">
    <property type="protein sequence ID" value="MFC4654940.1"/>
    <property type="molecule type" value="Genomic_DNA"/>
</dbReference>